<reference evidence="2" key="1">
    <citation type="submission" date="2019-03" db="EMBL/GenBank/DDBJ databases">
        <title>Single cell metagenomics reveals metabolic interactions within the superorganism composed of flagellate Streblomastix strix and complex community of Bacteroidetes bacteria on its surface.</title>
        <authorList>
            <person name="Treitli S.C."/>
            <person name="Kolisko M."/>
            <person name="Husnik F."/>
            <person name="Keeling P."/>
            <person name="Hampl V."/>
        </authorList>
    </citation>
    <scope>NUCLEOTIDE SEQUENCE</scope>
    <source>
        <strain evidence="2">STM</strain>
    </source>
</reference>
<dbReference type="InterPro" id="IPR017946">
    <property type="entry name" value="PLC-like_Pdiesterase_TIM-brl"/>
</dbReference>
<protein>
    <recommendedName>
        <fullName evidence="1">GP-PDE domain-containing protein</fullName>
    </recommendedName>
</protein>
<dbReference type="InterPro" id="IPR030395">
    <property type="entry name" value="GP_PDE_dom"/>
</dbReference>
<accession>A0A5J4Q6S0</accession>
<dbReference type="EMBL" id="SNRY01004864">
    <property type="protein sequence ID" value="KAA6316481.1"/>
    <property type="molecule type" value="Genomic_DNA"/>
</dbReference>
<dbReference type="Gene3D" id="3.20.20.190">
    <property type="entry name" value="Phosphatidylinositol (PI) phosphodiesterase"/>
    <property type="match status" value="1"/>
</dbReference>
<sequence>MRKQLLFSISFLLMMCCAINAYTQTQVIAHRGYWNKLGCAQNSISSLKNAIDIEVYGSELDVWITQDDTLVLNHDENYQGVIIQKAMYADLSVLRLVNGEPIPTLQQYIDVMKKQHKTRLIIEIKPHNTSESDIRAADAVVRVIDESGIADMVDYISFSEHICKELIKLNPKHRVAYLSGNKSPQELKVAGYWGFDYDKECLKKNPTWIKEAKNLGLTTDVWTVNNVEDMQYFISQGIDFITTNNPQLLKGLLE</sequence>
<dbReference type="PROSITE" id="PS51704">
    <property type="entry name" value="GP_PDE"/>
    <property type="match status" value="1"/>
</dbReference>
<dbReference type="GO" id="GO:0006629">
    <property type="term" value="P:lipid metabolic process"/>
    <property type="evidence" value="ECO:0007669"/>
    <property type="project" value="InterPro"/>
</dbReference>
<dbReference type="GO" id="GO:0008081">
    <property type="term" value="F:phosphoric diester hydrolase activity"/>
    <property type="evidence" value="ECO:0007669"/>
    <property type="project" value="InterPro"/>
</dbReference>
<feature type="domain" description="GP-PDE" evidence="1">
    <location>
        <begin position="25"/>
        <end position="253"/>
    </location>
</feature>
<dbReference type="AlphaFoldDB" id="A0A5J4Q6S0"/>
<proteinExistence type="predicted"/>
<dbReference type="PANTHER" id="PTHR46211">
    <property type="entry name" value="GLYCEROPHOSPHORYL DIESTER PHOSPHODIESTERASE"/>
    <property type="match status" value="1"/>
</dbReference>
<dbReference type="Pfam" id="PF03009">
    <property type="entry name" value="GDPD"/>
    <property type="match status" value="1"/>
</dbReference>
<comment type="caution">
    <text evidence="2">The sequence shown here is derived from an EMBL/GenBank/DDBJ whole genome shotgun (WGS) entry which is preliminary data.</text>
</comment>
<gene>
    <name evidence="2" type="ORF">EZS27_033216</name>
</gene>
<organism evidence="2">
    <name type="scientific">termite gut metagenome</name>
    <dbReference type="NCBI Taxonomy" id="433724"/>
    <lineage>
        <taxon>unclassified sequences</taxon>
        <taxon>metagenomes</taxon>
        <taxon>organismal metagenomes</taxon>
    </lineage>
</organism>
<evidence type="ECO:0000313" key="2">
    <source>
        <dbReference type="EMBL" id="KAA6316481.1"/>
    </source>
</evidence>
<name>A0A5J4Q6S0_9ZZZZ</name>
<dbReference type="SUPFAM" id="SSF51695">
    <property type="entry name" value="PLC-like phosphodiesterases"/>
    <property type="match status" value="1"/>
</dbReference>
<dbReference type="PANTHER" id="PTHR46211:SF1">
    <property type="entry name" value="GLYCEROPHOSPHODIESTER PHOSPHODIESTERASE, CYTOPLASMIC"/>
    <property type="match status" value="1"/>
</dbReference>
<evidence type="ECO:0000259" key="1">
    <source>
        <dbReference type="PROSITE" id="PS51704"/>
    </source>
</evidence>